<proteinExistence type="predicted"/>
<dbReference type="Proteomes" id="UP001589943">
    <property type="component" value="Unassembled WGS sequence"/>
</dbReference>
<dbReference type="InterPro" id="IPR003115">
    <property type="entry name" value="ParB_N"/>
</dbReference>
<evidence type="ECO:0000313" key="2">
    <source>
        <dbReference type="EMBL" id="MFC0590400.1"/>
    </source>
</evidence>
<dbReference type="InterPro" id="IPR036086">
    <property type="entry name" value="ParB/Sulfiredoxin_sf"/>
</dbReference>
<gene>
    <name evidence="2" type="ORF">ACFFF7_13370</name>
</gene>
<dbReference type="InterPro" id="IPR050336">
    <property type="entry name" value="Chromosome_partition/occlusion"/>
</dbReference>
<evidence type="ECO:0000259" key="1">
    <source>
        <dbReference type="SMART" id="SM00470"/>
    </source>
</evidence>
<protein>
    <submittedName>
        <fullName evidence="2">ParB N-terminal domain-containing protein</fullName>
    </submittedName>
</protein>
<accession>A0ABV6PKP9</accession>
<dbReference type="PROSITE" id="PS00092">
    <property type="entry name" value="N6_MTASE"/>
    <property type="match status" value="1"/>
</dbReference>
<organism evidence="2 3">
    <name type="scientific">Novosphingobium aquiterrae</name>
    <dbReference type="NCBI Taxonomy" id="624388"/>
    <lineage>
        <taxon>Bacteria</taxon>
        <taxon>Pseudomonadati</taxon>
        <taxon>Pseudomonadota</taxon>
        <taxon>Alphaproteobacteria</taxon>
        <taxon>Sphingomonadales</taxon>
        <taxon>Sphingomonadaceae</taxon>
        <taxon>Novosphingobium</taxon>
    </lineage>
</organism>
<evidence type="ECO:0000313" key="3">
    <source>
        <dbReference type="Proteomes" id="UP001589943"/>
    </source>
</evidence>
<dbReference type="Pfam" id="PF02195">
    <property type="entry name" value="ParB_N"/>
    <property type="match status" value="1"/>
</dbReference>
<dbReference type="PANTHER" id="PTHR33375">
    <property type="entry name" value="CHROMOSOME-PARTITIONING PROTEIN PARB-RELATED"/>
    <property type="match status" value="1"/>
</dbReference>
<reference evidence="2 3" key="1">
    <citation type="submission" date="2024-09" db="EMBL/GenBank/DDBJ databases">
        <authorList>
            <person name="Sun Q."/>
            <person name="Mori K."/>
        </authorList>
    </citation>
    <scope>NUCLEOTIDE SEQUENCE [LARGE SCALE GENOMIC DNA]</scope>
    <source>
        <strain evidence="2 3">NCAIM B.02537</strain>
    </source>
</reference>
<keyword evidence="3" id="KW-1185">Reference proteome</keyword>
<dbReference type="EMBL" id="JBHLTL010000006">
    <property type="protein sequence ID" value="MFC0590400.1"/>
    <property type="molecule type" value="Genomic_DNA"/>
</dbReference>
<name>A0ABV6PKP9_9SPHN</name>
<dbReference type="CDD" id="cd16403">
    <property type="entry name" value="ParB_N_like_MT"/>
    <property type="match status" value="1"/>
</dbReference>
<dbReference type="SUPFAM" id="SSF110849">
    <property type="entry name" value="ParB/Sulfiredoxin"/>
    <property type="match status" value="1"/>
</dbReference>
<dbReference type="SMART" id="SM00470">
    <property type="entry name" value="ParB"/>
    <property type="match status" value="1"/>
</dbReference>
<comment type="caution">
    <text evidence="2">The sequence shown here is derived from an EMBL/GenBank/DDBJ whole genome shotgun (WGS) entry which is preliminary data.</text>
</comment>
<sequence>MNHVQAIKFRQQIVMRAPGSLKPAPRNARTHSKKQVRQIANSIERFGFTNPVLVDETGSILAGHGRIAAAKLLGLTEVPVLCIGDLSPSDRKAYLLADNKLALNAGWDQEVLAIELQELIDDNFDIDLTGFPLAEIEAILDGAAEADPAGADPLLDQVIERSGPPVTRPGDIWLLGRHRLLCGDARSAEDYAALMAGEAGGIVFTDPPYNVPIDGHVCGLGQVRHREFAMASGEMSSGQFTEFLARTLANMIQHVRQGAILYVCMCPPSAPMAQI</sequence>
<dbReference type="PANTHER" id="PTHR33375:SF1">
    <property type="entry name" value="CHROMOSOME-PARTITIONING PROTEIN PARB-RELATED"/>
    <property type="match status" value="1"/>
</dbReference>
<dbReference type="InterPro" id="IPR002052">
    <property type="entry name" value="DNA_methylase_N6_adenine_CS"/>
</dbReference>
<dbReference type="RefSeq" id="WP_379481838.1">
    <property type="nucleotide sequence ID" value="NZ_JBHLTL010000006.1"/>
</dbReference>
<dbReference type="Gene3D" id="3.90.1530.10">
    <property type="entry name" value="Conserved hypothetical protein from pyrococcus furiosus pfu- 392566-001, ParB domain"/>
    <property type="match status" value="1"/>
</dbReference>
<feature type="domain" description="ParB-like N-terminal" evidence="1">
    <location>
        <begin position="14"/>
        <end position="100"/>
    </location>
</feature>
<dbReference type="InterPro" id="IPR029063">
    <property type="entry name" value="SAM-dependent_MTases_sf"/>
</dbReference>
<dbReference type="SUPFAM" id="SSF53335">
    <property type="entry name" value="S-adenosyl-L-methionine-dependent methyltransferases"/>
    <property type="match status" value="1"/>
</dbReference>